<keyword evidence="6" id="KW-1185">Reference proteome</keyword>
<dbReference type="InterPro" id="IPR050661">
    <property type="entry name" value="BglG_antiterminators"/>
</dbReference>
<feature type="domain" description="Mga helix-turn-helix" evidence="3">
    <location>
        <begin position="81"/>
        <end position="160"/>
    </location>
</feature>
<accession>A0ABX4XP28</accession>
<dbReference type="Pfam" id="PF08280">
    <property type="entry name" value="HTH_Mga"/>
    <property type="match status" value="1"/>
</dbReference>
<evidence type="ECO:0000259" key="3">
    <source>
        <dbReference type="Pfam" id="PF05043"/>
    </source>
</evidence>
<reference evidence="5 6" key="1">
    <citation type="submission" date="2016-11" db="EMBL/GenBank/DDBJ databases">
        <title>Whole Genome Sequence of Listeria newyorkensis.</title>
        <authorList>
            <person name="Frink S."/>
            <person name="Morales C."/>
            <person name="Kiang D."/>
        </authorList>
    </citation>
    <scope>NUCLEOTIDE SEQUENCE [LARGE SCALE GENOMIC DNA]</scope>
    <source>
        <strain evidence="5 6">F1604011-044</strain>
    </source>
</reference>
<evidence type="ECO:0008006" key="7">
    <source>
        <dbReference type="Google" id="ProtNLM"/>
    </source>
</evidence>
<dbReference type="PANTHER" id="PTHR30185">
    <property type="entry name" value="CRYPTIC BETA-GLUCOSIDE BGL OPERON ANTITERMINATOR"/>
    <property type="match status" value="1"/>
</dbReference>
<proteinExistence type="predicted"/>
<dbReference type="RefSeq" id="WP_036094599.1">
    <property type="nucleotide sequence ID" value="NZ_CP113980.1"/>
</dbReference>
<dbReference type="EMBL" id="MPDH01000006">
    <property type="protein sequence ID" value="PNP92746.1"/>
    <property type="molecule type" value="Genomic_DNA"/>
</dbReference>
<evidence type="ECO:0000259" key="4">
    <source>
        <dbReference type="Pfam" id="PF08280"/>
    </source>
</evidence>
<evidence type="ECO:0000313" key="6">
    <source>
        <dbReference type="Proteomes" id="UP000236500"/>
    </source>
</evidence>
<comment type="caution">
    <text evidence="5">The sequence shown here is derived from an EMBL/GenBank/DDBJ whole genome shotgun (WGS) entry which is preliminary data.</text>
</comment>
<evidence type="ECO:0000256" key="2">
    <source>
        <dbReference type="ARBA" id="ARBA00023163"/>
    </source>
</evidence>
<dbReference type="Proteomes" id="UP000236500">
    <property type="component" value="Unassembled WGS sequence"/>
</dbReference>
<dbReference type="Pfam" id="PF05043">
    <property type="entry name" value="Mga"/>
    <property type="match status" value="1"/>
</dbReference>
<keyword evidence="1" id="KW-0805">Transcription regulation</keyword>
<name>A0ABX4XP28_9LIST</name>
<evidence type="ECO:0000256" key="1">
    <source>
        <dbReference type="ARBA" id="ARBA00023015"/>
    </source>
</evidence>
<dbReference type="InterPro" id="IPR013199">
    <property type="entry name" value="HTH_Mga_DNA-bd_dom"/>
</dbReference>
<dbReference type="PANTHER" id="PTHR30185:SF18">
    <property type="entry name" value="TRANSCRIPTIONAL REGULATOR MTLR"/>
    <property type="match status" value="1"/>
</dbReference>
<evidence type="ECO:0000313" key="5">
    <source>
        <dbReference type="EMBL" id="PNP92746.1"/>
    </source>
</evidence>
<protein>
    <recommendedName>
        <fullName evidence="7">Mga helix-turn-helix domain-containing protein</fullName>
    </recommendedName>
</protein>
<feature type="domain" description="M protein trans-acting positive regulator (MGA) HTH" evidence="4">
    <location>
        <begin position="11"/>
        <end position="57"/>
    </location>
</feature>
<keyword evidence="2" id="KW-0804">Transcription</keyword>
<sequence>MKNLIIASEYRKLHLLQTLFKSPSTYQKKELAQLLHCSIKTLESDIVSLQELFDKDVAYVYEDRHKNILLDVGEHVNFAYLYAFVISNSHLYLLSKDIFVGKKINLAEWAAENYTSLPTMYRRVRQIDAYLAESNLILETQPLAIKGPEINLRFFYYQIYSKSYPYTEWPFPDIPYETINQFILQVEAFYHIHFSLSSRIKYAISIAISLTRAQQGHPVTLDESLIHAWNQAVATQPDKMTIDYGILENITGNSLSDSERYFTLITAFWSHFMYKDAFFSDLRAKYIPDMHVPKSMLASELTSVLDAYSIPNKEVAMRETVDFLACFTFIDKMTSLPEMPPAHVSPEEISLYKEIRAILTSYETHLDFRFIRQNKSEIVRHLTKIYSLLIDQSEQRPKIHVKVISENGYLWEEYVRREIKKKYSTDQVIFCSDTISHESQSHVDLIISDFPFYEQPDIQANGLLWNIPPSPTDYAQLDNILERCKA</sequence>
<gene>
    <name evidence="5" type="ORF">BMT55_07240</name>
</gene>
<dbReference type="InterPro" id="IPR007737">
    <property type="entry name" value="Mga_HTH"/>
</dbReference>
<organism evidence="5 6">
    <name type="scientific">Listeria newyorkensis</name>
    <dbReference type="NCBI Taxonomy" id="1497681"/>
    <lineage>
        <taxon>Bacteria</taxon>
        <taxon>Bacillati</taxon>
        <taxon>Bacillota</taxon>
        <taxon>Bacilli</taxon>
        <taxon>Bacillales</taxon>
        <taxon>Listeriaceae</taxon>
        <taxon>Listeria</taxon>
    </lineage>
</organism>